<dbReference type="RefSeq" id="WP_368655421.1">
    <property type="nucleotide sequence ID" value="NZ_CP158262.1"/>
</dbReference>
<dbReference type="GO" id="GO:0003677">
    <property type="term" value="F:DNA binding"/>
    <property type="evidence" value="ECO:0007669"/>
    <property type="project" value="InterPro"/>
</dbReference>
<reference evidence="1" key="1">
    <citation type="submission" date="2024-05" db="EMBL/GenBank/DDBJ databases">
        <authorList>
            <person name="Luo Y.-C."/>
            <person name="Nicholds J."/>
            <person name="Mortimer T."/>
            <person name="Maboni G."/>
        </authorList>
    </citation>
    <scope>NUCLEOTIDE SEQUENCE</scope>
    <source>
        <strain evidence="1">144863</strain>
    </source>
</reference>
<evidence type="ECO:0000313" key="1">
    <source>
        <dbReference type="EMBL" id="XDJ68761.1"/>
    </source>
</evidence>
<dbReference type="InterPro" id="IPR009679">
    <property type="entry name" value="Phage_186_CII-like"/>
</dbReference>
<sequence>MNTADAAYHVVHDYPGGSESLGPRVDISAAVLRNKVNRTQPKEGKRHHLTLEEAVRITDFTDDDRILRAWARQRGLLLVKAPAGASECDMGMLEKVAAFMIASGVFGKEIYDSLADGRVDQREVGRVENAGNHVMTEVAEVVQRMKGMVG</sequence>
<dbReference type="Pfam" id="PF06892">
    <property type="entry name" value="Phage_CP76"/>
    <property type="match status" value="1"/>
</dbReference>
<organism evidence="1">
    <name type="scientific">Castellaniella ginsengisoli</name>
    <dbReference type="NCBI Taxonomy" id="546114"/>
    <lineage>
        <taxon>Bacteria</taxon>
        <taxon>Pseudomonadati</taxon>
        <taxon>Pseudomonadota</taxon>
        <taxon>Betaproteobacteria</taxon>
        <taxon>Burkholderiales</taxon>
        <taxon>Alcaligenaceae</taxon>
        <taxon>Castellaniella</taxon>
    </lineage>
</organism>
<protein>
    <submittedName>
        <fullName evidence="1">Phage regulatory CII family protein</fullName>
    </submittedName>
</protein>
<proteinExistence type="predicted"/>
<dbReference type="AlphaFoldDB" id="A0AB39ERX0"/>
<dbReference type="EMBL" id="CP158262">
    <property type="protein sequence ID" value="XDJ68761.1"/>
    <property type="molecule type" value="Genomic_DNA"/>
</dbReference>
<accession>A0AB39ERX0</accession>
<name>A0AB39ERX0_9BURK</name>
<gene>
    <name evidence="1" type="ORF">ABRY94_11860</name>
</gene>